<reference evidence="4 5" key="1">
    <citation type="journal article" date="1998" name="Science">
        <title>Genome sequence of the nematode C. elegans: a platform for investigating biology.</title>
        <authorList>
            <consortium name="The C. elegans sequencing consortium"/>
            <person name="Sulson J.E."/>
            <person name="Waterston R."/>
        </authorList>
    </citation>
    <scope>NUCLEOTIDE SEQUENCE [LARGE SCALE GENOMIC DNA]</scope>
    <source>
        <strain evidence="4 5">Bristol N2</strain>
    </source>
</reference>
<dbReference type="KEGG" id="cel:CELE_T26E4.3"/>
<keyword evidence="1" id="KW-0328">Glycosyltransferase</keyword>
<dbReference type="GO" id="GO:0005975">
    <property type="term" value="P:carbohydrate metabolic process"/>
    <property type="evidence" value="ECO:0007669"/>
    <property type="project" value="InterPro"/>
</dbReference>
<keyword evidence="3" id="KW-0812">Transmembrane</keyword>
<dbReference type="PANTHER" id="PTHR22898">
    <property type="entry name" value="UNCHARACTERIZED GLYCOSOL TRANSFERASE-RELATED"/>
    <property type="match status" value="1"/>
</dbReference>
<accession>O45837</accession>
<dbReference type="CDD" id="cd11301">
    <property type="entry name" value="Fut1_Fut2_like"/>
    <property type="match status" value="1"/>
</dbReference>
<dbReference type="InterPro" id="IPR002516">
    <property type="entry name" value="Glyco_trans_11"/>
</dbReference>
<dbReference type="OMA" id="DFWPQHW"/>
<protein>
    <submittedName>
        <fullName evidence="4">L-Fucosyltransferase</fullName>
    </submittedName>
</protein>
<evidence type="ECO:0000313" key="6">
    <source>
        <dbReference type="WormBase" id="T26E4.3"/>
    </source>
</evidence>
<organism evidence="4 5">
    <name type="scientific">Caenorhabditis elegans</name>
    <dbReference type="NCBI Taxonomy" id="6239"/>
    <lineage>
        <taxon>Eukaryota</taxon>
        <taxon>Metazoa</taxon>
        <taxon>Ecdysozoa</taxon>
        <taxon>Nematoda</taxon>
        <taxon>Chromadorea</taxon>
        <taxon>Rhabditida</taxon>
        <taxon>Rhabditina</taxon>
        <taxon>Rhabditomorpha</taxon>
        <taxon>Rhabditoidea</taxon>
        <taxon>Rhabditidae</taxon>
        <taxon>Peloderinae</taxon>
        <taxon>Caenorhabditis</taxon>
    </lineage>
</organism>
<dbReference type="PANTHER" id="PTHR22898:SF2">
    <property type="entry name" value="GALACTOSIDE 2-ALPHA-L-FUCOSYLTRANSFERASE-RELATED"/>
    <property type="match status" value="1"/>
</dbReference>
<keyword evidence="3" id="KW-1133">Transmembrane helix</keyword>
<dbReference type="EMBL" id="BX284605">
    <property type="protein sequence ID" value="CAB03432.3"/>
    <property type="molecule type" value="Genomic_DNA"/>
</dbReference>
<dbReference type="Pfam" id="PF01531">
    <property type="entry name" value="Glyco_transf_11"/>
    <property type="match status" value="1"/>
</dbReference>
<keyword evidence="2" id="KW-0808">Transferase</keyword>
<dbReference type="AlphaFoldDB" id="O45837"/>
<dbReference type="GeneID" id="188929"/>
<name>O45837_CAEEL</name>
<feature type="transmembrane region" description="Helical" evidence="3">
    <location>
        <begin position="6"/>
        <end position="26"/>
    </location>
</feature>
<dbReference type="WormBase" id="T26E4.3">
    <property type="protein sequence ID" value="CE40131"/>
    <property type="gene ID" value="WBGene00012045"/>
</dbReference>
<evidence type="ECO:0000256" key="1">
    <source>
        <dbReference type="ARBA" id="ARBA00022676"/>
    </source>
</evidence>
<dbReference type="InterPro" id="IPR052501">
    <property type="entry name" value="Alpha-1-2_FucT"/>
</dbReference>
<evidence type="ECO:0000313" key="5">
    <source>
        <dbReference type="Proteomes" id="UP000001940"/>
    </source>
</evidence>
<dbReference type="RefSeq" id="NP_506933.3">
    <property type="nucleotide sequence ID" value="NM_074532.3"/>
</dbReference>
<dbReference type="STRING" id="6239.T26E4.3.1"/>
<dbReference type="HOGENOM" id="CLU_038305_1_1_1"/>
<dbReference type="OrthoDB" id="5854901at2759"/>
<dbReference type="PhylomeDB" id="O45837"/>
<dbReference type="PaxDb" id="6239-T26E4.3"/>
<keyword evidence="5" id="KW-1185">Reference proteome</keyword>
<keyword evidence="3" id="KW-0472">Membrane</keyword>
<dbReference type="AGR" id="WB:WBGene00012045"/>
<dbReference type="PIR" id="T25307">
    <property type="entry name" value="T25307"/>
</dbReference>
<gene>
    <name evidence="4" type="ORF">CELE_T26E4.3</name>
    <name evidence="4 6" type="ORF">T26E4.3</name>
</gene>
<sequence length="378" mass="44227">MNLYKLHHLIWFCVVFGIICNILVVLKISRDARNFKCFQKIQKVVEKLLLLQFVEPIYVSEVIEKESPEIPEIYNKSLQTMLFSFVTDGIGNKLFEVISLLGIAKTLKRRPVINATNPDYMQVLYADIQPLFPKLVEQFSLELIPDHFITRERISWGKCCMFDDPKKLQSLKDQYLILEGHYFQSYKFFHHLRSQIRDWLAPSKRMALKAAAVIPEKSKNDFIICTHIHRGEPPYNNHRKPSDPRFTRVATEYLVDIYEKSHSRISVVVLGDDLNFVNEVFTQSIKSNTSSYTVITVPILKPEIDLAISRIFCDVFLLTAPTSTFGWWLAYLAKKEAVIYYRDIEDSKDEVLRELEPVDYYPKEWRTLKTDKDGSIRL</sequence>
<dbReference type="CTD" id="188929"/>
<proteinExistence type="predicted"/>
<dbReference type="InParanoid" id="O45837"/>
<dbReference type="Proteomes" id="UP000001940">
    <property type="component" value="Chromosome V"/>
</dbReference>
<dbReference type="Bgee" id="WBGene00012045">
    <property type="expression patterns" value="Expressed in pharyngeal muscle cell (C elegans) and 1 other cell type or tissue"/>
</dbReference>
<evidence type="ECO:0000313" key="4">
    <source>
        <dbReference type="EMBL" id="CAB03432.3"/>
    </source>
</evidence>
<dbReference type="GO" id="GO:0008107">
    <property type="term" value="F:galactoside 2-alpha-L-fucosyltransferase activity"/>
    <property type="evidence" value="ECO:0007669"/>
    <property type="project" value="InterPro"/>
</dbReference>
<dbReference type="GO" id="GO:0016020">
    <property type="term" value="C:membrane"/>
    <property type="evidence" value="ECO:0007669"/>
    <property type="project" value="InterPro"/>
</dbReference>
<dbReference type="FunCoup" id="O45837">
    <property type="interactions" value="1"/>
</dbReference>
<dbReference type="eggNOG" id="ENOG502T8JY">
    <property type="taxonomic scope" value="Eukaryota"/>
</dbReference>
<dbReference type="SMR" id="O45837"/>
<dbReference type="CAZy" id="GT11">
    <property type="family name" value="Glycosyltransferase Family 11"/>
</dbReference>
<dbReference type="UCSC" id="T26E4.3">
    <property type="organism name" value="c. elegans"/>
</dbReference>
<evidence type="ECO:0000256" key="2">
    <source>
        <dbReference type="ARBA" id="ARBA00022679"/>
    </source>
</evidence>
<evidence type="ECO:0000256" key="3">
    <source>
        <dbReference type="SAM" id="Phobius"/>
    </source>
</evidence>